<comment type="caution">
    <text evidence="1">The sequence shown here is derived from an EMBL/GenBank/DDBJ whole genome shotgun (WGS) entry which is preliminary data.</text>
</comment>
<protein>
    <submittedName>
        <fullName evidence="1">Uncharacterized protein</fullName>
    </submittedName>
</protein>
<accession>A0A0W7WVP9</accession>
<evidence type="ECO:0000313" key="2">
    <source>
        <dbReference type="Proteomes" id="UP000054804"/>
    </source>
</evidence>
<dbReference type="Proteomes" id="UP000054804">
    <property type="component" value="Unassembled WGS sequence"/>
</dbReference>
<dbReference type="RefSeq" id="WP_058851186.1">
    <property type="nucleotide sequence ID" value="NZ_LOCL01000058.1"/>
</dbReference>
<keyword evidence="2" id="KW-1185">Reference proteome</keyword>
<dbReference type="AlphaFoldDB" id="A0A0W7WVP9"/>
<evidence type="ECO:0000313" key="1">
    <source>
        <dbReference type="EMBL" id="KUF14673.1"/>
    </source>
</evidence>
<dbReference type="STRING" id="1765722.AT728_29135"/>
<gene>
    <name evidence="1" type="ORF">AT728_29135</name>
</gene>
<proteinExistence type="predicted"/>
<reference evidence="1 2" key="1">
    <citation type="submission" date="2015-12" db="EMBL/GenBank/DDBJ databases">
        <title>Draft genome sequence of Streptomyces silvensis ATCC 53525, a producer of novel hormone antagonists.</title>
        <authorList>
            <person name="Johnston C.W."/>
            <person name="Li Y."/>
            <person name="Magarvey N.A."/>
        </authorList>
    </citation>
    <scope>NUCLEOTIDE SEQUENCE [LARGE SCALE GENOMIC DNA]</scope>
    <source>
        <strain evidence="1 2">ATCC 53525</strain>
    </source>
</reference>
<sequence>MLLPPTHEKTELIEVVRITDPARHLDSEDLAGDTAAIWEGERTQQALSLIADLPGSEQHRCFLPGWGIRAHDLTSQLFEIALCFRCHGARTWAPDLPVAQQRHAFDQQIQAFDAESPAARELLHRFRSCLPPLIAIDRHDP</sequence>
<dbReference type="EMBL" id="LOCL01000058">
    <property type="protein sequence ID" value="KUF14673.1"/>
    <property type="molecule type" value="Genomic_DNA"/>
</dbReference>
<name>A0A0W7WVP9_9ACTN</name>
<organism evidence="1 2">
    <name type="scientific">Streptomyces silvensis</name>
    <dbReference type="NCBI Taxonomy" id="1765722"/>
    <lineage>
        <taxon>Bacteria</taxon>
        <taxon>Bacillati</taxon>
        <taxon>Actinomycetota</taxon>
        <taxon>Actinomycetes</taxon>
        <taxon>Kitasatosporales</taxon>
        <taxon>Streptomycetaceae</taxon>
        <taxon>Streptomyces</taxon>
    </lineage>
</organism>